<dbReference type="InterPro" id="IPR018076">
    <property type="entry name" value="T2SS_GspF_dom"/>
</dbReference>
<organism evidence="8 9">
    <name type="scientific">Jatrophihabitans lederbergiae</name>
    <dbReference type="NCBI Taxonomy" id="3075547"/>
    <lineage>
        <taxon>Bacteria</taxon>
        <taxon>Bacillati</taxon>
        <taxon>Actinomycetota</taxon>
        <taxon>Actinomycetes</taxon>
        <taxon>Jatrophihabitantales</taxon>
        <taxon>Jatrophihabitantaceae</taxon>
        <taxon>Jatrophihabitans</taxon>
    </lineage>
</organism>
<proteinExistence type="predicted"/>
<dbReference type="Pfam" id="PF00482">
    <property type="entry name" value="T2SSF"/>
    <property type="match status" value="1"/>
</dbReference>
<dbReference type="RefSeq" id="WP_311425183.1">
    <property type="nucleotide sequence ID" value="NZ_JAVREH010000065.1"/>
</dbReference>
<dbReference type="PANTHER" id="PTHR35007:SF4">
    <property type="entry name" value="CONSERVED TRANSMEMBRANE PROTEIN-RELATED"/>
    <property type="match status" value="1"/>
</dbReference>
<evidence type="ECO:0000256" key="5">
    <source>
        <dbReference type="ARBA" id="ARBA00023136"/>
    </source>
</evidence>
<evidence type="ECO:0000256" key="1">
    <source>
        <dbReference type="ARBA" id="ARBA00004651"/>
    </source>
</evidence>
<comment type="caution">
    <text evidence="8">The sequence shown here is derived from an EMBL/GenBank/DDBJ whole genome shotgun (WGS) entry which is preliminary data.</text>
</comment>
<evidence type="ECO:0000256" key="4">
    <source>
        <dbReference type="ARBA" id="ARBA00022989"/>
    </source>
</evidence>
<keyword evidence="2" id="KW-1003">Cell membrane</keyword>
<evidence type="ECO:0000256" key="2">
    <source>
        <dbReference type="ARBA" id="ARBA00022475"/>
    </source>
</evidence>
<feature type="domain" description="Type II secretion system protein GspF" evidence="7">
    <location>
        <begin position="177"/>
        <end position="301"/>
    </location>
</feature>
<sequence>MSAWWLGALLGALAGCGMVLAVRASPPMRPIRLVDRIAPYLADTPAPSRLLDRPNARSEPFGVLFRLLGPLAADAARWVDRLVGGADSVRRRLGGLGSTTTVEEFRVEQVVWGGLGMVGGAIGLGALTYLRGGVDPVLVIGAALIGAVGGVLARDWWLTQQVARRERAMLAEFPVIADLLALAVLAGEAPIDAMQRVCRLTKGELTRDLQAALDEARAGMPMIRALGQLAERTTLEPFSRFIQGLVVAIERGTPLAEVLRAQATDVREFSKRALLEAGGKKELQMMVPVVFLILPVTVLFALYPGLLTLTSLSK</sequence>
<comment type="subcellular location">
    <subcellularLocation>
        <location evidence="1">Cell membrane</location>
        <topology evidence="1">Multi-pass membrane protein</topology>
    </subcellularLocation>
</comment>
<evidence type="ECO:0000259" key="7">
    <source>
        <dbReference type="Pfam" id="PF00482"/>
    </source>
</evidence>
<name>A0ABU2JGC3_9ACTN</name>
<feature type="transmembrane region" description="Helical" evidence="6">
    <location>
        <begin position="285"/>
        <end position="306"/>
    </location>
</feature>
<evidence type="ECO:0000256" key="3">
    <source>
        <dbReference type="ARBA" id="ARBA00022692"/>
    </source>
</evidence>
<dbReference type="PANTHER" id="PTHR35007">
    <property type="entry name" value="INTEGRAL MEMBRANE PROTEIN-RELATED"/>
    <property type="match status" value="1"/>
</dbReference>
<reference evidence="9" key="1">
    <citation type="submission" date="2023-07" db="EMBL/GenBank/DDBJ databases">
        <title>30 novel species of actinomycetes from the DSMZ collection.</title>
        <authorList>
            <person name="Nouioui I."/>
        </authorList>
    </citation>
    <scope>NUCLEOTIDE SEQUENCE [LARGE SCALE GENOMIC DNA]</scope>
    <source>
        <strain evidence="9">DSM 44399</strain>
    </source>
</reference>
<keyword evidence="5 6" id="KW-0472">Membrane</keyword>
<feature type="transmembrane region" description="Helical" evidence="6">
    <location>
        <begin position="110"/>
        <end position="130"/>
    </location>
</feature>
<keyword evidence="3 6" id="KW-0812">Transmembrane</keyword>
<dbReference type="Proteomes" id="UP001183176">
    <property type="component" value="Unassembled WGS sequence"/>
</dbReference>
<evidence type="ECO:0000313" key="8">
    <source>
        <dbReference type="EMBL" id="MDT0264041.1"/>
    </source>
</evidence>
<accession>A0ABU2JGC3</accession>
<dbReference type="EMBL" id="JAVREH010000065">
    <property type="protein sequence ID" value="MDT0264041.1"/>
    <property type="molecule type" value="Genomic_DNA"/>
</dbReference>
<evidence type="ECO:0000313" key="9">
    <source>
        <dbReference type="Proteomes" id="UP001183176"/>
    </source>
</evidence>
<keyword evidence="4 6" id="KW-1133">Transmembrane helix</keyword>
<keyword evidence="9" id="KW-1185">Reference proteome</keyword>
<gene>
    <name evidence="8" type="ORF">RM423_21945</name>
</gene>
<feature type="transmembrane region" description="Helical" evidence="6">
    <location>
        <begin position="137"/>
        <end position="157"/>
    </location>
</feature>
<protein>
    <submittedName>
        <fullName evidence="8">Type II secretion system F family protein</fullName>
    </submittedName>
</protein>
<evidence type="ECO:0000256" key="6">
    <source>
        <dbReference type="SAM" id="Phobius"/>
    </source>
</evidence>